<organism evidence="2 3">
    <name type="scientific">Sclerotinia trifoliorum</name>
    <dbReference type="NCBI Taxonomy" id="28548"/>
    <lineage>
        <taxon>Eukaryota</taxon>
        <taxon>Fungi</taxon>
        <taxon>Dikarya</taxon>
        <taxon>Ascomycota</taxon>
        <taxon>Pezizomycotina</taxon>
        <taxon>Leotiomycetes</taxon>
        <taxon>Helotiales</taxon>
        <taxon>Sclerotiniaceae</taxon>
        <taxon>Sclerotinia</taxon>
    </lineage>
</organism>
<reference evidence="2" key="1">
    <citation type="submission" date="2020-10" db="EMBL/GenBank/DDBJ databases">
        <authorList>
            <person name="Kusch S."/>
        </authorList>
    </citation>
    <scope>NUCLEOTIDE SEQUENCE</scope>
    <source>
        <strain evidence="2">SwB9</strain>
    </source>
</reference>
<feature type="compositionally biased region" description="Polar residues" evidence="1">
    <location>
        <begin position="72"/>
        <end position="82"/>
    </location>
</feature>
<evidence type="ECO:0000256" key="1">
    <source>
        <dbReference type="SAM" id="MobiDB-lite"/>
    </source>
</evidence>
<name>A0A8H2VQA1_9HELO</name>
<dbReference type="AlphaFoldDB" id="A0A8H2VQA1"/>
<keyword evidence="3" id="KW-1185">Reference proteome</keyword>
<feature type="region of interest" description="Disordered" evidence="1">
    <location>
        <begin position="1"/>
        <end position="45"/>
    </location>
</feature>
<proteinExistence type="predicted"/>
<dbReference type="EMBL" id="CAJHIA010000008">
    <property type="protein sequence ID" value="CAD6442492.1"/>
    <property type="molecule type" value="Genomic_DNA"/>
</dbReference>
<evidence type="ECO:0000313" key="2">
    <source>
        <dbReference type="EMBL" id="CAD6442492.1"/>
    </source>
</evidence>
<dbReference type="OrthoDB" id="3910171at2759"/>
<accession>A0A8H2VQA1</accession>
<gene>
    <name evidence="2" type="ORF">SCLTRI_LOCUS2280</name>
</gene>
<sequence>MFENFTFGAAPTNPYQYDDDVQLSPRDDSYPIPISPSDNSYPFFDDYKPSTPLDDIIDQFHHQSLSYEEARNFQSRQYASPTPSLSGDSEISSSSSDSTHSVPSTPTSPYRAGVLACRRLQRQVNVQLQCSTSHIRDISSLVEDMLSNNSQCNLHPSPSKTTLASSPMSTMVVDPCTQNEWNDSESEKARRRWLNIVVNDIDVDELYMEGDHWDREDACLSLRRASTPIGIKKLGLRCKTSLDCVGGVRMKVARGPRMKMRMGKVGRVVE</sequence>
<dbReference type="Proteomes" id="UP000624404">
    <property type="component" value="Unassembled WGS sequence"/>
</dbReference>
<protein>
    <submittedName>
        <fullName evidence="2">Dd7a5ccc-ea38-472b-ab92-db7e41419cec-CDS</fullName>
    </submittedName>
</protein>
<feature type="region of interest" description="Disordered" evidence="1">
    <location>
        <begin position="72"/>
        <end position="108"/>
    </location>
</feature>
<comment type="caution">
    <text evidence="2">The sequence shown here is derived from an EMBL/GenBank/DDBJ whole genome shotgun (WGS) entry which is preliminary data.</text>
</comment>
<evidence type="ECO:0000313" key="3">
    <source>
        <dbReference type="Proteomes" id="UP000624404"/>
    </source>
</evidence>
<feature type="compositionally biased region" description="Low complexity" evidence="1">
    <location>
        <begin position="83"/>
        <end position="108"/>
    </location>
</feature>